<keyword evidence="11" id="KW-0653">Protein transport</keyword>
<dbReference type="InterPro" id="IPR006896">
    <property type="entry name" value="Sec23/24_trunk_dom"/>
</dbReference>
<evidence type="ECO:0000256" key="6">
    <source>
        <dbReference type="ARBA" id="ARBA00022490"/>
    </source>
</evidence>
<feature type="region of interest" description="Disordered" evidence="15">
    <location>
        <begin position="1"/>
        <end position="138"/>
    </location>
</feature>
<proteinExistence type="inferred from homology"/>
<dbReference type="Pfam" id="PF04811">
    <property type="entry name" value="Sec23_trunk"/>
    <property type="match status" value="1"/>
</dbReference>
<dbReference type="PANTHER" id="PTHR13803:SF4">
    <property type="entry name" value="SECRETORY 24CD, ISOFORM C"/>
    <property type="match status" value="1"/>
</dbReference>
<evidence type="ECO:0008006" key="23">
    <source>
        <dbReference type="Google" id="ProtNLM"/>
    </source>
</evidence>
<dbReference type="InterPro" id="IPR006895">
    <property type="entry name" value="Znf_Sec23_Sec24"/>
</dbReference>
<keyword evidence="12" id="KW-0472">Membrane</keyword>
<keyword evidence="22" id="KW-1185">Reference proteome</keyword>
<dbReference type="Gene3D" id="1.20.120.730">
    <property type="entry name" value="Sec23/Sec24 helical domain"/>
    <property type="match status" value="1"/>
</dbReference>
<evidence type="ECO:0000259" key="18">
    <source>
        <dbReference type="Pfam" id="PF04811"/>
    </source>
</evidence>
<evidence type="ECO:0000256" key="8">
    <source>
        <dbReference type="ARBA" id="ARBA00022824"/>
    </source>
</evidence>
<evidence type="ECO:0000256" key="5">
    <source>
        <dbReference type="ARBA" id="ARBA00022448"/>
    </source>
</evidence>
<dbReference type="GO" id="GO:0030127">
    <property type="term" value="C:COPII vesicle coat"/>
    <property type="evidence" value="ECO:0007669"/>
    <property type="project" value="InterPro"/>
</dbReference>
<evidence type="ECO:0000259" key="20">
    <source>
        <dbReference type="Pfam" id="PF08033"/>
    </source>
</evidence>
<dbReference type="Gene3D" id="3.40.50.410">
    <property type="entry name" value="von Willebrand factor, type A domain"/>
    <property type="match status" value="1"/>
</dbReference>
<evidence type="ECO:0000256" key="1">
    <source>
        <dbReference type="ARBA" id="ARBA00004255"/>
    </source>
</evidence>
<dbReference type="Proteomes" id="UP000184073">
    <property type="component" value="Unassembled WGS sequence"/>
</dbReference>
<dbReference type="PANTHER" id="PTHR13803">
    <property type="entry name" value="SEC24-RELATED PROTEIN"/>
    <property type="match status" value="1"/>
</dbReference>
<dbReference type="InterPro" id="IPR007123">
    <property type="entry name" value="Gelsolin-like_dom"/>
</dbReference>
<evidence type="ECO:0000256" key="11">
    <source>
        <dbReference type="ARBA" id="ARBA00022927"/>
    </source>
</evidence>
<organism evidence="21 22">
    <name type="scientific">Aspergillus versicolor CBS 583.65</name>
    <dbReference type="NCBI Taxonomy" id="1036611"/>
    <lineage>
        <taxon>Eukaryota</taxon>
        <taxon>Fungi</taxon>
        <taxon>Dikarya</taxon>
        <taxon>Ascomycota</taxon>
        <taxon>Pezizomycotina</taxon>
        <taxon>Eurotiomycetes</taxon>
        <taxon>Eurotiomycetidae</taxon>
        <taxon>Eurotiales</taxon>
        <taxon>Aspergillaceae</taxon>
        <taxon>Aspergillus</taxon>
        <taxon>Aspergillus subgen. Nidulantes</taxon>
    </lineage>
</organism>
<dbReference type="Pfam" id="PF04815">
    <property type="entry name" value="Sec23_helical"/>
    <property type="match status" value="1"/>
</dbReference>
<dbReference type="GO" id="GO:0000149">
    <property type="term" value="F:SNARE binding"/>
    <property type="evidence" value="ECO:0007669"/>
    <property type="project" value="TreeGrafter"/>
</dbReference>
<dbReference type="Gene3D" id="2.60.40.1670">
    <property type="entry name" value="beta-sandwich domain of Sec23/24"/>
    <property type="match status" value="1"/>
</dbReference>
<dbReference type="SUPFAM" id="SSF81811">
    <property type="entry name" value="Helical domain of Sec23/24"/>
    <property type="match status" value="1"/>
</dbReference>
<dbReference type="SUPFAM" id="SSF53300">
    <property type="entry name" value="vWA-like"/>
    <property type="match status" value="1"/>
</dbReference>
<dbReference type="AlphaFoldDB" id="A0A1L9PEN6"/>
<feature type="compositionally biased region" description="Low complexity" evidence="15">
    <location>
        <begin position="49"/>
        <end position="58"/>
    </location>
</feature>
<dbReference type="GO" id="GO:0090110">
    <property type="term" value="P:COPII-coated vesicle cargo loading"/>
    <property type="evidence" value="ECO:0007669"/>
    <property type="project" value="TreeGrafter"/>
</dbReference>
<accession>A0A1L9PEN6</accession>
<protein>
    <recommendedName>
        <fullName evidence="23">Sec23/Sec24 family protein</fullName>
    </recommendedName>
</protein>
<keyword evidence="8" id="KW-0256">Endoplasmic reticulum</keyword>
<keyword evidence="6" id="KW-0963">Cytoplasm</keyword>
<evidence type="ECO:0000259" key="19">
    <source>
        <dbReference type="Pfam" id="PF04815"/>
    </source>
</evidence>
<keyword evidence="5" id="KW-0813">Transport</keyword>
<keyword evidence="13" id="KW-0968">Cytoplasmic vesicle</keyword>
<comment type="function">
    <text evidence="14">Component of the coat protein complex II (COPII) which promotes the formation of transport vesicles from the endoplasmic reticulum (ER). The coat has two main functions, the physical deformation of the endoplasmic reticulum membrane into vesicles and the selection of cargo molecules.</text>
</comment>
<comment type="subcellular location">
    <subcellularLocation>
        <location evidence="2">Cytoplasmic vesicle</location>
        <location evidence="2">COPII-coated vesicle membrane</location>
        <topology evidence="2">Peripheral membrane protein</topology>
        <orientation evidence="2">Cytoplasmic side</orientation>
    </subcellularLocation>
    <subcellularLocation>
        <location evidence="3">Endoplasmic reticulum membrane</location>
        <topology evidence="3">Peripheral membrane protein</topology>
        <orientation evidence="3">Cytoplasmic side</orientation>
    </subcellularLocation>
    <subcellularLocation>
        <location evidence="1">Golgi apparatus membrane</location>
        <topology evidence="1">Peripheral membrane protein</topology>
        <orientation evidence="1">Cytoplasmic side</orientation>
    </subcellularLocation>
</comment>
<dbReference type="GO" id="GO:0006886">
    <property type="term" value="P:intracellular protein transport"/>
    <property type="evidence" value="ECO:0007669"/>
    <property type="project" value="InterPro"/>
</dbReference>
<evidence type="ECO:0000256" key="10">
    <source>
        <dbReference type="ARBA" id="ARBA00022892"/>
    </source>
</evidence>
<dbReference type="GO" id="GO:0070971">
    <property type="term" value="C:endoplasmic reticulum exit site"/>
    <property type="evidence" value="ECO:0007669"/>
    <property type="project" value="TreeGrafter"/>
</dbReference>
<feature type="domain" description="Zinc finger Sec23/Sec24-type" evidence="17">
    <location>
        <begin position="311"/>
        <end position="349"/>
    </location>
</feature>
<dbReference type="InterPro" id="IPR036174">
    <property type="entry name" value="Znf_Sec23_Sec24_sf"/>
</dbReference>
<dbReference type="GO" id="GO:0000139">
    <property type="term" value="C:Golgi membrane"/>
    <property type="evidence" value="ECO:0007669"/>
    <property type="project" value="UniProtKB-SubCell"/>
</dbReference>
<feature type="domain" description="Sec23/Sec24 helical" evidence="19">
    <location>
        <begin position="738"/>
        <end position="838"/>
    </location>
</feature>
<keyword evidence="10" id="KW-0931">ER-Golgi transport</keyword>
<dbReference type="Gene3D" id="2.30.30.380">
    <property type="entry name" value="Zn-finger domain of Sec23/24"/>
    <property type="match status" value="1"/>
</dbReference>
<name>A0A1L9PEN6_ASPVE</name>
<feature type="region of interest" description="Disordered" evidence="15">
    <location>
        <begin position="168"/>
        <end position="216"/>
    </location>
</feature>
<evidence type="ECO:0000313" key="22">
    <source>
        <dbReference type="Proteomes" id="UP000184073"/>
    </source>
</evidence>
<evidence type="ECO:0000256" key="15">
    <source>
        <dbReference type="SAM" id="MobiDB-lite"/>
    </source>
</evidence>
<dbReference type="RefSeq" id="XP_040665756.1">
    <property type="nucleotide sequence ID" value="XM_040809942.1"/>
</dbReference>
<feature type="compositionally biased region" description="Basic residues" evidence="15">
    <location>
        <begin position="128"/>
        <end position="137"/>
    </location>
</feature>
<evidence type="ECO:0000259" key="16">
    <source>
        <dbReference type="Pfam" id="PF00626"/>
    </source>
</evidence>
<dbReference type="GO" id="GO:0008270">
    <property type="term" value="F:zinc ion binding"/>
    <property type="evidence" value="ECO:0007669"/>
    <property type="project" value="InterPro"/>
</dbReference>
<dbReference type="InterPro" id="IPR050550">
    <property type="entry name" value="SEC23_SEC24_subfamily"/>
</dbReference>
<dbReference type="SUPFAM" id="SSF82919">
    <property type="entry name" value="Zn-finger domain of Sec23/24"/>
    <property type="match status" value="1"/>
</dbReference>
<dbReference type="InterPro" id="IPR006900">
    <property type="entry name" value="Sec23/24_helical_dom"/>
</dbReference>
<dbReference type="InterPro" id="IPR036465">
    <property type="entry name" value="vWFA_dom_sf"/>
</dbReference>
<dbReference type="SUPFAM" id="SSF81995">
    <property type="entry name" value="beta-sandwich domain of Sec23/24"/>
    <property type="match status" value="1"/>
</dbReference>
<evidence type="ECO:0000256" key="7">
    <source>
        <dbReference type="ARBA" id="ARBA00022723"/>
    </source>
</evidence>
<dbReference type="STRING" id="1036611.A0A1L9PEN6"/>
<dbReference type="GeneID" id="63725453"/>
<evidence type="ECO:0000256" key="2">
    <source>
        <dbReference type="ARBA" id="ARBA00004299"/>
    </source>
</evidence>
<feature type="domain" description="Sec23/Sec24 trunk" evidence="18">
    <location>
        <begin position="392"/>
        <end position="634"/>
    </location>
</feature>
<feature type="domain" description="Gelsolin-like" evidence="16">
    <location>
        <begin position="866"/>
        <end position="937"/>
    </location>
</feature>
<comment type="similarity">
    <text evidence="4">Belongs to the SEC23/SEC24 family. SEC24 subfamily.</text>
</comment>
<evidence type="ECO:0000256" key="12">
    <source>
        <dbReference type="ARBA" id="ARBA00023136"/>
    </source>
</evidence>
<dbReference type="SUPFAM" id="SSF82754">
    <property type="entry name" value="C-terminal, gelsolin-like domain of Sec23/24"/>
    <property type="match status" value="1"/>
</dbReference>
<dbReference type="InterPro" id="IPR029006">
    <property type="entry name" value="ADF-H/Gelsolin-like_dom_sf"/>
</dbReference>
<feature type="compositionally biased region" description="Polar residues" evidence="15">
    <location>
        <begin position="1"/>
        <end position="10"/>
    </location>
</feature>
<evidence type="ECO:0000256" key="14">
    <source>
        <dbReference type="ARBA" id="ARBA00025471"/>
    </source>
</evidence>
<evidence type="ECO:0000256" key="13">
    <source>
        <dbReference type="ARBA" id="ARBA00023329"/>
    </source>
</evidence>
<evidence type="ECO:0000313" key="21">
    <source>
        <dbReference type="EMBL" id="OJI99993.1"/>
    </source>
</evidence>
<feature type="domain" description="Sec23/Sec24 beta-sandwich" evidence="20">
    <location>
        <begin position="642"/>
        <end position="726"/>
    </location>
</feature>
<dbReference type="Gene3D" id="3.40.20.10">
    <property type="entry name" value="Severin"/>
    <property type="match status" value="1"/>
</dbReference>
<feature type="compositionally biased region" description="Pro residues" evidence="15">
    <location>
        <begin position="38"/>
        <end position="48"/>
    </location>
</feature>
<dbReference type="Pfam" id="PF00626">
    <property type="entry name" value="Gelsolin"/>
    <property type="match status" value="1"/>
</dbReference>
<dbReference type="Pfam" id="PF04810">
    <property type="entry name" value="zf-Sec23_Sec24"/>
    <property type="match status" value="1"/>
</dbReference>
<dbReference type="InterPro" id="IPR036175">
    <property type="entry name" value="Sec23/24_helical_dom_sf"/>
</dbReference>
<feature type="compositionally biased region" description="Pro residues" evidence="15">
    <location>
        <begin position="70"/>
        <end position="82"/>
    </location>
</feature>
<reference evidence="22" key="1">
    <citation type="journal article" date="2017" name="Genome Biol.">
        <title>Comparative genomics reveals high biological diversity and specific adaptations in the industrially and medically important fungal genus Aspergillus.</title>
        <authorList>
            <person name="de Vries R.P."/>
            <person name="Riley R."/>
            <person name="Wiebenga A."/>
            <person name="Aguilar-Osorio G."/>
            <person name="Amillis S."/>
            <person name="Uchima C.A."/>
            <person name="Anderluh G."/>
            <person name="Asadollahi M."/>
            <person name="Askin M."/>
            <person name="Barry K."/>
            <person name="Battaglia E."/>
            <person name="Bayram O."/>
            <person name="Benocci T."/>
            <person name="Braus-Stromeyer S.A."/>
            <person name="Caldana C."/>
            <person name="Canovas D."/>
            <person name="Cerqueira G.C."/>
            <person name="Chen F."/>
            <person name="Chen W."/>
            <person name="Choi C."/>
            <person name="Clum A."/>
            <person name="Dos Santos R.A."/>
            <person name="Damasio A.R."/>
            <person name="Diallinas G."/>
            <person name="Emri T."/>
            <person name="Fekete E."/>
            <person name="Flipphi M."/>
            <person name="Freyberg S."/>
            <person name="Gallo A."/>
            <person name="Gournas C."/>
            <person name="Habgood R."/>
            <person name="Hainaut M."/>
            <person name="Harispe M.L."/>
            <person name="Henrissat B."/>
            <person name="Hilden K.S."/>
            <person name="Hope R."/>
            <person name="Hossain A."/>
            <person name="Karabika E."/>
            <person name="Karaffa L."/>
            <person name="Karanyi Z."/>
            <person name="Krasevec N."/>
            <person name="Kuo A."/>
            <person name="Kusch H."/>
            <person name="LaButti K."/>
            <person name="Lagendijk E.L."/>
            <person name="Lapidus A."/>
            <person name="Levasseur A."/>
            <person name="Lindquist E."/>
            <person name="Lipzen A."/>
            <person name="Logrieco A.F."/>
            <person name="MacCabe A."/>
            <person name="Maekelae M.R."/>
            <person name="Malavazi I."/>
            <person name="Melin P."/>
            <person name="Meyer V."/>
            <person name="Mielnichuk N."/>
            <person name="Miskei M."/>
            <person name="Molnar A.P."/>
            <person name="Mule G."/>
            <person name="Ngan C.Y."/>
            <person name="Orejas M."/>
            <person name="Orosz E."/>
            <person name="Ouedraogo J.P."/>
            <person name="Overkamp K.M."/>
            <person name="Park H.-S."/>
            <person name="Perrone G."/>
            <person name="Piumi F."/>
            <person name="Punt P.J."/>
            <person name="Ram A.F."/>
            <person name="Ramon A."/>
            <person name="Rauscher S."/>
            <person name="Record E."/>
            <person name="Riano-Pachon D.M."/>
            <person name="Robert V."/>
            <person name="Roehrig J."/>
            <person name="Ruller R."/>
            <person name="Salamov A."/>
            <person name="Salih N.S."/>
            <person name="Samson R.A."/>
            <person name="Sandor E."/>
            <person name="Sanguinetti M."/>
            <person name="Schuetze T."/>
            <person name="Sepcic K."/>
            <person name="Shelest E."/>
            <person name="Sherlock G."/>
            <person name="Sophianopoulou V."/>
            <person name="Squina F.M."/>
            <person name="Sun H."/>
            <person name="Susca A."/>
            <person name="Todd R.B."/>
            <person name="Tsang A."/>
            <person name="Unkles S.E."/>
            <person name="van de Wiele N."/>
            <person name="van Rossen-Uffink D."/>
            <person name="Oliveira J.V."/>
            <person name="Vesth T.C."/>
            <person name="Visser J."/>
            <person name="Yu J.-H."/>
            <person name="Zhou M."/>
            <person name="Andersen M.R."/>
            <person name="Archer D.B."/>
            <person name="Baker S.E."/>
            <person name="Benoit I."/>
            <person name="Brakhage A.A."/>
            <person name="Braus G.H."/>
            <person name="Fischer R."/>
            <person name="Frisvad J.C."/>
            <person name="Goldman G.H."/>
            <person name="Houbraken J."/>
            <person name="Oakley B."/>
            <person name="Pocsi I."/>
            <person name="Scazzocchio C."/>
            <person name="Seiboth B."/>
            <person name="vanKuyk P.A."/>
            <person name="Wortman J."/>
            <person name="Dyer P.S."/>
            <person name="Grigoriev I.V."/>
        </authorList>
    </citation>
    <scope>NUCLEOTIDE SEQUENCE [LARGE SCALE GENOMIC DNA]</scope>
    <source>
        <strain evidence="22">CBS 583.65</strain>
    </source>
</reference>
<keyword evidence="9" id="KW-0862">Zinc</keyword>
<evidence type="ECO:0000256" key="4">
    <source>
        <dbReference type="ARBA" id="ARBA00008334"/>
    </source>
</evidence>
<sequence length="1024" mass="111266">MDQNYYQSPAQGVAPGEDPSNPNRFPPQHPYPGQHPAGFPPGPSPPQPGAYYGAGAPSNQHWPSAAAYGSPPPPGPQQPLQPPTQFAYNTGPQPGMAVPAAAPADPSMAGLTSQMSGLGIMGEGVPRSSKKKHRHAHHDIGAAAPAPAQHFAAAPADALQQSSSQFLNTGLNQAPPAPSPALGSSGLVPQPTTLGPAPEPGHGTIPTQGRLDPEQIPSIPRSRDIPAQHYFSHVYPTVERHLPPPAAVPFIAHDQGNSSPKYARLTLNNIPSSSDFLSSTGLPLGMILQPFARLDEGEQPIPVLDFGDVGPPRCRRCRTYINPFMSFRAGGNKFICNMCTFPNDVPPEYFAPIDVTGSRVDRMQRPELMMGTVEFLVPKDYWNKEPVGLQTLFLIDVSQESANRGFLKGVCKGIMEALYEDEPSENADEAEPVRKLPEGSKIGIVTYDREVQFYNLSAGLQQAQMMVMTDLQEPFVPLSEGLFVDPYESKDVITSLLKQIPTIFSRVKTPECALLPALNAALFALQATGGKVIGAISSLPTWGPGALSLRDDPKAHGTDAERKLFTTENTSWREVAGKMAEAGIGCDMFIAAPSGTYMDVATIGHVPEVTGGETFFYPNFHAPRDIRKLSEELAHAATRETGYQALMKVRCSNGLQVSGYHGNFVQHTFGADLEIGAIDADKAIAVLFSYDGKLDTKLDAHFQAALLYTSANGQRRVRCINIVAAVNEGGLETVKFVDQDAVVSIIAKEAAAKTLDKNLKDIRANITEKAVDIFSGYRKIFSGSHPPGQLVLPENLKEFSMFILALIKSRAFKGGQESSDRRIHDMRMLRSVGCTELSLYLYPRIVPIHNMQPEDGFPNEQGYLQVPPALRASFSKIEEGGVYLVDDGQQCILWLHAQVSPNLLEDLFGPGNTSLQEISPQTSSIPVLETHLNAQVRNLLQYFSSIRGSKAVTIQLARQGLDGAEYEFARLLVEDRNNEAQSYVDWLVHIHRQINMELAGRRKREEASTEGSLAGLTGLRAPYW</sequence>
<gene>
    <name evidence="21" type="ORF">ASPVEDRAFT_26754</name>
</gene>
<dbReference type="EMBL" id="KV878127">
    <property type="protein sequence ID" value="OJI99993.1"/>
    <property type="molecule type" value="Genomic_DNA"/>
</dbReference>
<dbReference type="InterPro" id="IPR036180">
    <property type="entry name" value="Gelsolin-like_dom_sf"/>
</dbReference>
<evidence type="ECO:0000256" key="3">
    <source>
        <dbReference type="ARBA" id="ARBA00004397"/>
    </source>
</evidence>
<dbReference type="InterPro" id="IPR012990">
    <property type="entry name" value="Beta-sandwich_Sec23_24"/>
</dbReference>
<dbReference type="Pfam" id="PF08033">
    <property type="entry name" value="Sec23_BS"/>
    <property type="match status" value="1"/>
</dbReference>
<dbReference type="GO" id="GO:0005789">
    <property type="term" value="C:endoplasmic reticulum membrane"/>
    <property type="evidence" value="ECO:0007669"/>
    <property type="project" value="UniProtKB-SubCell"/>
</dbReference>
<dbReference type="VEuPathDB" id="FungiDB:ASPVEDRAFT_26754"/>
<keyword evidence="7" id="KW-0479">Metal-binding</keyword>
<evidence type="ECO:0000256" key="9">
    <source>
        <dbReference type="ARBA" id="ARBA00022833"/>
    </source>
</evidence>
<dbReference type="OrthoDB" id="49016at2759"/>
<evidence type="ECO:0000259" key="17">
    <source>
        <dbReference type="Pfam" id="PF04810"/>
    </source>
</evidence>